<evidence type="ECO:0000256" key="1">
    <source>
        <dbReference type="ARBA" id="ARBA00004496"/>
    </source>
</evidence>
<dbReference type="InterPro" id="IPR000835">
    <property type="entry name" value="HTH_MarR-typ"/>
</dbReference>
<dbReference type="PANTHER" id="PTHR33164">
    <property type="entry name" value="TRANSCRIPTIONAL REGULATOR, MARR FAMILY"/>
    <property type="match status" value="1"/>
</dbReference>
<keyword evidence="3" id="KW-0805">Transcription regulation</keyword>
<dbReference type="Gene3D" id="1.10.10.10">
    <property type="entry name" value="Winged helix-like DNA-binding domain superfamily/Winged helix DNA-binding domain"/>
    <property type="match status" value="1"/>
</dbReference>
<comment type="caution">
    <text evidence="7">The sequence shown here is derived from an EMBL/GenBank/DDBJ whole genome shotgun (WGS) entry which is preliminary data.</text>
</comment>
<accession>A0A941EFD6</accession>
<evidence type="ECO:0000256" key="5">
    <source>
        <dbReference type="ARBA" id="ARBA00023163"/>
    </source>
</evidence>
<dbReference type="PROSITE" id="PS50995">
    <property type="entry name" value="HTH_MARR_2"/>
    <property type="match status" value="1"/>
</dbReference>
<dbReference type="SUPFAM" id="SSF46785">
    <property type="entry name" value="Winged helix' DNA-binding domain"/>
    <property type="match status" value="1"/>
</dbReference>
<dbReference type="EMBL" id="JAGSOH010000084">
    <property type="protein sequence ID" value="MBR7829398.1"/>
    <property type="molecule type" value="Genomic_DNA"/>
</dbReference>
<comment type="subcellular location">
    <subcellularLocation>
        <location evidence="1">Cytoplasm</location>
    </subcellularLocation>
</comment>
<gene>
    <name evidence="7" type="ORF">KDK95_24035</name>
</gene>
<dbReference type="PRINTS" id="PR00598">
    <property type="entry name" value="HTHMARR"/>
</dbReference>
<evidence type="ECO:0000256" key="3">
    <source>
        <dbReference type="ARBA" id="ARBA00023015"/>
    </source>
</evidence>
<dbReference type="GO" id="GO:0003677">
    <property type="term" value="F:DNA binding"/>
    <property type="evidence" value="ECO:0007669"/>
    <property type="project" value="UniProtKB-KW"/>
</dbReference>
<dbReference type="RefSeq" id="WP_212520539.1">
    <property type="nucleotide sequence ID" value="NZ_JAGSOH010000084.1"/>
</dbReference>
<dbReference type="Pfam" id="PF01047">
    <property type="entry name" value="MarR"/>
    <property type="match status" value="1"/>
</dbReference>
<dbReference type="AlphaFoldDB" id="A0A941EFD6"/>
<sequence length="150" mass="16834">MRLDAQLCFAVHAASRAFDSVYRVTLREAGLTYPQYLVLLVLWEHGELSVKELGQRLRLDSGTLSPLLKRMETAGWVERRRDRADERSVVVRPTEEGLGLRERVCIVPEHTVESTGMSIAEMGELRDRLKELTDSLDAAVVRLSGTGARA</sequence>
<dbReference type="PANTHER" id="PTHR33164:SF5">
    <property type="entry name" value="ORGANIC HYDROPEROXIDE RESISTANCE TRANSCRIPTIONAL REGULATOR"/>
    <property type="match status" value="1"/>
</dbReference>
<feature type="domain" description="HTH marR-type" evidence="6">
    <location>
        <begin position="4"/>
        <end position="134"/>
    </location>
</feature>
<proteinExistence type="predicted"/>
<dbReference type="SMART" id="SM00347">
    <property type="entry name" value="HTH_MARR"/>
    <property type="match status" value="1"/>
</dbReference>
<dbReference type="Proteomes" id="UP000676325">
    <property type="component" value="Unassembled WGS sequence"/>
</dbReference>
<evidence type="ECO:0000256" key="4">
    <source>
        <dbReference type="ARBA" id="ARBA00023125"/>
    </source>
</evidence>
<name>A0A941EFD6_9ACTN</name>
<protein>
    <submittedName>
        <fullName evidence="7">MarR family transcriptional regulator</fullName>
    </submittedName>
</protein>
<dbReference type="GO" id="GO:0005737">
    <property type="term" value="C:cytoplasm"/>
    <property type="evidence" value="ECO:0007669"/>
    <property type="project" value="UniProtKB-SubCell"/>
</dbReference>
<evidence type="ECO:0000256" key="2">
    <source>
        <dbReference type="ARBA" id="ARBA00022490"/>
    </source>
</evidence>
<dbReference type="InterPro" id="IPR036388">
    <property type="entry name" value="WH-like_DNA-bd_sf"/>
</dbReference>
<evidence type="ECO:0000313" key="7">
    <source>
        <dbReference type="EMBL" id="MBR7829398.1"/>
    </source>
</evidence>
<reference evidence="7" key="1">
    <citation type="submission" date="2021-04" db="EMBL/GenBank/DDBJ databases">
        <title>Genome based classification of Actinospica acidithermotolerans sp. nov., an actinobacterium isolated from an Indonesian hot spring.</title>
        <authorList>
            <person name="Kusuma A.B."/>
            <person name="Putra K.E."/>
            <person name="Nafisah S."/>
            <person name="Loh J."/>
            <person name="Nouioui I."/>
            <person name="Goodfellow M."/>
        </authorList>
    </citation>
    <scope>NUCLEOTIDE SEQUENCE</scope>
    <source>
        <strain evidence="7">MGRD01-02</strain>
    </source>
</reference>
<keyword evidence="8" id="KW-1185">Reference proteome</keyword>
<dbReference type="FunFam" id="1.10.10.10:FF:000163">
    <property type="entry name" value="MarR family transcriptional regulator"/>
    <property type="match status" value="1"/>
</dbReference>
<evidence type="ECO:0000313" key="8">
    <source>
        <dbReference type="Proteomes" id="UP000676325"/>
    </source>
</evidence>
<dbReference type="GO" id="GO:0003700">
    <property type="term" value="F:DNA-binding transcription factor activity"/>
    <property type="evidence" value="ECO:0007669"/>
    <property type="project" value="InterPro"/>
</dbReference>
<keyword evidence="2" id="KW-0963">Cytoplasm</keyword>
<keyword evidence="4" id="KW-0238">DNA-binding</keyword>
<dbReference type="GO" id="GO:0006950">
    <property type="term" value="P:response to stress"/>
    <property type="evidence" value="ECO:0007669"/>
    <property type="project" value="TreeGrafter"/>
</dbReference>
<dbReference type="InterPro" id="IPR039422">
    <property type="entry name" value="MarR/SlyA-like"/>
</dbReference>
<organism evidence="7 8">
    <name type="scientific">Actinospica acidithermotolerans</name>
    <dbReference type="NCBI Taxonomy" id="2828514"/>
    <lineage>
        <taxon>Bacteria</taxon>
        <taxon>Bacillati</taxon>
        <taxon>Actinomycetota</taxon>
        <taxon>Actinomycetes</taxon>
        <taxon>Catenulisporales</taxon>
        <taxon>Actinospicaceae</taxon>
        <taxon>Actinospica</taxon>
    </lineage>
</organism>
<keyword evidence="5" id="KW-0804">Transcription</keyword>
<evidence type="ECO:0000259" key="6">
    <source>
        <dbReference type="PROSITE" id="PS50995"/>
    </source>
</evidence>
<dbReference type="InterPro" id="IPR036390">
    <property type="entry name" value="WH_DNA-bd_sf"/>
</dbReference>